<dbReference type="OrthoDB" id="4015141at2"/>
<dbReference type="EMBL" id="AZSP01000384">
    <property type="protein sequence ID" value="PVE04660.1"/>
    <property type="molecule type" value="Genomic_DNA"/>
</dbReference>
<evidence type="ECO:0000313" key="2">
    <source>
        <dbReference type="Proteomes" id="UP000245992"/>
    </source>
</evidence>
<dbReference type="Proteomes" id="UP000245992">
    <property type="component" value="Unassembled WGS sequence"/>
</dbReference>
<accession>A0A2T7SP42</accession>
<evidence type="ECO:0000313" key="1">
    <source>
        <dbReference type="EMBL" id="PVE04660.1"/>
    </source>
</evidence>
<reference evidence="1 2" key="1">
    <citation type="submission" date="2013-12" db="EMBL/GenBank/DDBJ databases">
        <title>Annotated genome of Streptomyces scopuliridis.</title>
        <authorList>
            <person name="Olson J.B."/>
        </authorList>
    </citation>
    <scope>NUCLEOTIDE SEQUENCE [LARGE SCALE GENOMIC DNA]</scope>
    <source>
        <strain evidence="1 2">RB72</strain>
    </source>
</reference>
<proteinExistence type="predicted"/>
<dbReference type="AlphaFoldDB" id="A0A2T7SP42"/>
<comment type="caution">
    <text evidence="1">The sequence shown here is derived from an EMBL/GenBank/DDBJ whole genome shotgun (WGS) entry which is preliminary data.</text>
</comment>
<name>A0A2T7SP42_9ACTN</name>
<sequence length="387" mass="40404">MAAINPPAWMQAGSYPARTDRLVISALLGYPGFLVDEATPTRIRQGVKPSYQNQQLKVRPAPTPNMTVIVSAGFAFIDQHDAGGQGTYVCANDGDVNLTVDPAGGAGQFRRDCVVASVYDAETAGSVSEWRLEVIKGTYASTAGGATRPSLPPNAQILADVTLAPNQTSIATANVLDVRQFSVALGGIQPITASTDMNRPHPGQVRYRWDTDTFVYGRADGSTVNLLQSGGASLIGQEQYARKTVDTTLNTTTSTNDPHLTLPVAANAEYTLDGLLFVLGGDFAADIKISYAYPSGAQLHFTGPGPHPALTSGGSGDGEFVARQSPDGIATTIGYASSTSRLGIPLSGVLITGGTAGTFTLQWGVVNSGNAAITVRVPSYIALKRRA</sequence>
<keyword evidence="2" id="KW-1185">Reference proteome</keyword>
<dbReference type="STRING" id="1440053.GCA_000718095_03420"/>
<protein>
    <submittedName>
        <fullName evidence="1">Uncharacterized protein</fullName>
    </submittedName>
</protein>
<gene>
    <name evidence="1" type="ORF">Y717_10720</name>
</gene>
<dbReference type="RefSeq" id="WP_051745999.1">
    <property type="nucleotide sequence ID" value="NZ_AZSP01000384.1"/>
</dbReference>
<organism evidence="1 2">
    <name type="scientific">Streptomyces scopuliridis RB72</name>
    <dbReference type="NCBI Taxonomy" id="1440053"/>
    <lineage>
        <taxon>Bacteria</taxon>
        <taxon>Bacillati</taxon>
        <taxon>Actinomycetota</taxon>
        <taxon>Actinomycetes</taxon>
        <taxon>Kitasatosporales</taxon>
        <taxon>Streptomycetaceae</taxon>
        <taxon>Streptomyces</taxon>
    </lineage>
</organism>